<gene>
    <name evidence="1" type="ORF">EfaCPT1_gp13</name>
</gene>
<dbReference type="NCBIfam" id="NF047360">
    <property type="entry name" value="tail_chap_PVL"/>
    <property type="match status" value="1"/>
</dbReference>
<dbReference type="RefSeq" id="YP_009103829.1">
    <property type="nucleotide sequence ID" value="NC_025465.1"/>
</dbReference>
<sequence>MIKITLQNEEGKSFTVKQKSISTRSMRELIKFHATVEKVEAGEIEMSELQMIDEMIQLVADMFMDPRVTFDAIQDSITADDLMPTIEDIFSNAMGSNDEGKKSLGADELKELENTSFAEQLENFDDLYRQLLESGNWSLSEINNSDYYFLLDLFNNQKAPKKEKKQDPMSFFGSVLSPAEMARAKGELE</sequence>
<evidence type="ECO:0000313" key="2">
    <source>
        <dbReference type="Proteomes" id="UP000002923"/>
    </source>
</evidence>
<keyword evidence="2" id="KW-1185">Reference proteome</keyword>
<dbReference type="Proteomes" id="UP000002923">
    <property type="component" value="Segment"/>
</dbReference>
<dbReference type="KEGG" id="vg:22112730"/>
<protein>
    <submittedName>
        <fullName evidence="1">Putative tail tape measure chaperone frameshift protein</fullName>
    </submittedName>
</protein>
<accession>I7AUF0</accession>
<name>I7AUF0_9CAUD</name>
<dbReference type="OrthoDB" id="17946at10239"/>
<organism evidence="1 2">
    <name type="scientific">Enterococcus phage EfaCPT1</name>
    <dbReference type="NCBI Taxonomy" id="1204540"/>
    <lineage>
        <taxon>Viruses</taxon>
        <taxon>Duplodnaviria</taxon>
        <taxon>Heunggongvirae</taxon>
        <taxon>Uroviricota</taxon>
        <taxon>Caudoviricetes</taxon>
        <taxon>Efquatrovirus</taxon>
        <taxon>Efquatrovirus EfaCPT1</taxon>
    </lineage>
</organism>
<dbReference type="InterPro" id="IPR057006">
    <property type="entry name" value="Phage_TAC_19"/>
</dbReference>
<dbReference type="GeneID" id="22112730"/>
<dbReference type="Pfam" id="PF23857">
    <property type="entry name" value="Phage_TAC_19"/>
    <property type="match status" value="1"/>
</dbReference>
<reference evidence="1 2" key="1">
    <citation type="submission" date="2012-06" db="EMBL/GenBank/DDBJ databases">
        <title>Complete genome of Enterococcus faecalis siphophage EfaCPT1.</title>
        <authorList>
            <person name="Beheshti Maal K."/>
            <person name="Bouzari M."/>
            <person name="Arbabzadeh Zavareh F."/>
            <person name="Gill J.J."/>
            <person name="Berry J.D."/>
            <person name="Das M."/>
            <person name="Gonzalez C.F."/>
            <person name="Young R.F."/>
        </authorList>
    </citation>
    <scope>NUCLEOTIDE SEQUENCE [LARGE SCALE GENOMIC DNA]</scope>
</reference>
<evidence type="ECO:0000313" key="1">
    <source>
        <dbReference type="EMBL" id="AFO10810.1"/>
    </source>
</evidence>
<dbReference type="EMBL" id="JX193904">
    <property type="protein sequence ID" value="AFO10810.1"/>
    <property type="molecule type" value="Genomic_DNA"/>
</dbReference>
<proteinExistence type="predicted"/>